<evidence type="ECO:0000313" key="3">
    <source>
        <dbReference type="EMBL" id="SCC37970.1"/>
    </source>
</evidence>
<feature type="signal peptide" evidence="1">
    <location>
        <begin position="1"/>
        <end position="20"/>
    </location>
</feature>
<dbReference type="EMBL" id="FMBE01000013">
    <property type="protein sequence ID" value="SCC37970.1"/>
    <property type="molecule type" value="Genomic_DNA"/>
</dbReference>
<dbReference type="Gene3D" id="3.10.450.590">
    <property type="match status" value="1"/>
</dbReference>
<dbReference type="InterPro" id="IPR024981">
    <property type="entry name" value="DUF3887"/>
</dbReference>
<feature type="chain" id="PRO_5008690934" description="DUF3887 domain-containing protein" evidence="1">
    <location>
        <begin position="21"/>
        <end position="130"/>
    </location>
</feature>
<dbReference type="Proteomes" id="UP000196052">
    <property type="component" value="Unassembled WGS sequence"/>
</dbReference>
<dbReference type="PROSITE" id="PS51257">
    <property type="entry name" value="PROKAR_LIPOPROTEIN"/>
    <property type="match status" value="1"/>
</dbReference>
<evidence type="ECO:0000259" key="2">
    <source>
        <dbReference type="Pfam" id="PF13026"/>
    </source>
</evidence>
<gene>
    <name evidence="3" type="ORF">BC05F1_03136</name>
</gene>
<evidence type="ECO:0000313" key="4">
    <source>
        <dbReference type="Proteomes" id="UP000196052"/>
    </source>
</evidence>
<dbReference type="AlphaFoldDB" id="A0A1C4E344"/>
<organism evidence="3 4">
    <name type="scientific">Bacillus wiedmannii</name>
    <dbReference type="NCBI Taxonomy" id="1890302"/>
    <lineage>
        <taxon>Bacteria</taxon>
        <taxon>Bacillati</taxon>
        <taxon>Bacillota</taxon>
        <taxon>Bacilli</taxon>
        <taxon>Bacillales</taxon>
        <taxon>Bacillaceae</taxon>
        <taxon>Bacillus</taxon>
        <taxon>Bacillus cereus group</taxon>
    </lineage>
</organism>
<keyword evidence="1" id="KW-0732">Signal</keyword>
<name>A0A1C4E344_9BACI</name>
<protein>
    <recommendedName>
        <fullName evidence="2">DUF3887 domain-containing protein</fullName>
    </recommendedName>
</protein>
<reference evidence="4" key="1">
    <citation type="submission" date="2016-08" db="EMBL/GenBank/DDBJ databases">
        <authorList>
            <person name="Loux V."/>
            <person name="Rue O."/>
        </authorList>
    </citation>
    <scope>NUCLEOTIDE SEQUENCE [LARGE SCALE GENOMIC DNA]</scope>
    <source>
        <strain evidence="4">INRA Bc05-F1</strain>
    </source>
</reference>
<dbReference type="Pfam" id="PF13026">
    <property type="entry name" value="DUF3887"/>
    <property type="match status" value="1"/>
</dbReference>
<sequence>MKMRRMLLIIISAIAAFALAACTGNKVDESTSKKFIPKAEEIVSLLNEAKYKDVHEKFDSKMKAGLPEEKMKDLTPVIEKAGTFEKIEKKSIEEKDGSYTVILVAKYSKEQRTFIITYNNKEEIAGLYIN</sequence>
<evidence type="ECO:0000256" key="1">
    <source>
        <dbReference type="SAM" id="SignalP"/>
    </source>
</evidence>
<feature type="domain" description="DUF3887" evidence="2">
    <location>
        <begin position="39"/>
        <end position="127"/>
    </location>
</feature>
<proteinExistence type="predicted"/>
<accession>A0A1C4E344</accession>